<sequence>MTRTYTVFCKMPEDGRGEYSEEIDITTDYRSLTNVKREAQKIIDEMGTLESDRIMPEHRRPKAIALEVETAIPVSEELEVEGDEDLDPTVLDELMTKADSADETGALPEDMEDGLPPEISEAVRRRKKLPR</sequence>
<dbReference type="EMBL" id="LAZR01010124">
    <property type="protein sequence ID" value="KKM68694.1"/>
    <property type="molecule type" value="Genomic_DNA"/>
</dbReference>
<name>A0A0F9JFS9_9ZZZZ</name>
<dbReference type="AlphaFoldDB" id="A0A0F9JFS9"/>
<comment type="caution">
    <text evidence="2">The sequence shown here is derived from an EMBL/GenBank/DDBJ whole genome shotgun (WGS) entry which is preliminary data.</text>
</comment>
<protein>
    <submittedName>
        <fullName evidence="2">Uncharacterized protein</fullName>
    </submittedName>
</protein>
<organism evidence="2">
    <name type="scientific">marine sediment metagenome</name>
    <dbReference type="NCBI Taxonomy" id="412755"/>
    <lineage>
        <taxon>unclassified sequences</taxon>
        <taxon>metagenomes</taxon>
        <taxon>ecological metagenomes</taxon>
    </lineage>
</organism>
<accession>A0A0F9JFS9</accession>
<feature type="region of interest" description="Disordered" evidence="1">
    <location>
        <begin position="98"/>
        <end position="131"/>
    </location>
</feature>
<gene>
    <name evidence="2" type="ORF">LCGC14_1458340</name>
</gene>
<proteinExistence type="predicted"/>
<evidence type="ECO:0000256" key="1">
    <source>
        <dbReference type="SAM" id="MobiDB-lite"/>
    </source>
</evidence>
<evidence type="ECO:0000313" key="2">
    <source>
        <dbReference type="EMBL" id="KKM68694.1"/>
    </source>
</evidence>
<reference evidence="2" key="1">
    <citation type="journal article" date="2015" name="Nature">
        <title>Complex archaea that bridge the gap between prokaryotes and eukaryotes.</title>
        <authorList>
            <person name="Spang A."/>
            <person name="Saw J.H."/>
            <person name="Jorgensen S.L."/>
            <person name="Zaremba-Niedzwiedzka K."/>
            <person name="Martijn J."/>
            <person name="Lind A.E."/>
            <person name="van Eijk R."/>
            <person name="Schleper C."/>
            <person name="Guy L."/>
            <person name="Ettema T.J."/>
        </authorList>
    </citation>
    <scope>NUCLEOTIDE SEQUENCE</scope>
</reference>